<evidence type="ECO:0000256" key="1">
    <source>
        <dbReference type="ARBA" id="ARBA00004115"/>
    </source>
</evidence>
<evidence type="ECO:0000256" key="6">
    <source>
        <dbReference type="ARBA" id="ARBA00022824"/>
    </source>
</evidence>
<organism evidence="12 13">
    <name type="scientific">Phaeomoniella chlamydospora</name>
    <name type="common">Phaeoacremonium chlamydosporum</name>
    <dbReference type="NCBI Taxonomy" id="158046"/>
    <lineage>
        <taxon>Eukaryota</taxon>
        <taxon>Fungi</taxon>
        <taxon>Dikarya</taxon>
        <taxon>Ascomycota</taxon>
        <taxon>Pezizomycotina</taxon>
        <taxon>Eurotiomycetes</taxon>
        <taxon>Chaetothyriomycetidae</taxon>
        <taxon>Phaeomoniellales</taxon>
        <taxon>Phaeomoniellaceae</taxon>
        <taxon>Phaeomoniella</taxon>
    </lineage>
</organism>
<evidence type="ECO:0000313" key="12">
    <source>
        <dbReference type="EMBL" id="KKY14976.1"/>
    </source>
</evidence>
<protein>
    <recommendedName>
        <fullName evidence="3">Protein BIG1</fullName>
    </recommendedName>
</protein>
<dbReference type="GO" id="GO:0005789">
    <property type="term" value="C:endoplasmic reticulum membrane"/>
    <property type="evidence" value="ECO:0007669"/>
    <property type="project" value="UniProtKB-SubCell"/>
</dbReference>
<proteinExistence type="inferred from homology"/>
<keyword evidence="9" id="KW-0961">Cell wall biogenesis/degradation</keyword>
<sequence length="94" mass="10316">MDSSLLQEAMHSDLKRELRSIGARAKKGDVLPDGALFDRYQYLTPGLFMGFLVALPLLLILYVAIRALSSLEVSYAAFDKDTGPQSASAPKKQQ</sequence>
<feature type="transmembrane region" description="Helical" evidence="10">
    <location>
        <begin position="42"/>
        <end position="65"/>
    </location>
</feature>
<dbReference type="GO" id="GO:0071555">
    <property type="term" value="P:cell wall organization"/>
    <property type="evidence" value="ECO:0007669"/>
    <property type="project" value="UniProtKB-KW"/>
</dbReference>
<dbReference type="AlphaFoldDB" id="A0A0G2DXX6"/>
<evidence type="ECO:0000256" key="4">
    <source>
        <dbReference type="ARBA" id="ARBA00022692"/>
    </source>
</evidence>
<dbReference type="GO" id="GO:0006078">
    <property type="term" value="P:(1-&gt;6)-beta-D-glucan biosynthetic process"/>
    <property type="evidence" value="ECO:0007669"/>
    <property type="project" value="TreeGrafter"/>
</dbReference>
<accession>A0A0G2DXX6</accession>
<evidence type="ECO:0000313" key="13">
    <source>
        <dbReference type="Proteomes" id="UP000053317"/>
    </source>
</evidence>
<keyword evidence="6" id="KW-0256">Endoplasmic reticulum</keyword>
<gene>
    <name evidence="12" type="ORF">UCRPC4_g06563</name>
</gene>
<evidence type="ECO:0000256" key="5">
    <source>
        <dbReference type="ARBA" id="ARBA00022729"/>
    </source>
</evidence>
<dbReference type="PANTHER" id="PTHR28285:SF1">
    <property type="entry name" value="PROTEIN BIG1"/>
    <property type="match status" value="1"/>
</dbReference>
<dbReference type="OrthoDB" id="9985059at2759"/>
<dbReference type="Pfam" id="PF20520">
    <property type="entry name" value="Ac45-VOA1_TM"/>
    <property type="match status" value="1"/>
</dbReference>
<dbReference type="InterPro" id="IPR046756">
    <property type="entry name" value="VAS1/VOA1_TM"/>
</dbReference>
<evidence type="ECO:0000256" key="2">
    <source>
        <dbReference type="ARBA" id="ARBA00008203"/>
    </source>
</evidence>
<dbReference type="PANTHER" id="PTHR28285">
    <property type="entry name" value="PROTEIN BIG1"/>
    <property type="match status" value="1"/>
</dbReference>
<evidence type="ECO:0000256" key="8">
    <source>
        <dbReference type="ARBA" id="ARBA00023136"/>
    </source>
</evidence>
<evidence type="ECO:0000256" key="7">
    <source>
        <dbReference type="ARBA" id="ARBA00022989"/>
    </source>
</evidence>
<evidence type="ECO:0000256" key="9">
    <source>
        <dbReference type="ARBA" id="ARBA00023316"/>
    </source>
</evidence>
<dbReference type="EMBL" id="LCWF01000199">
    <property type="protein sequence ID" value="KKY14976.1"/>
    <property type="molecule type" value="Genomic_DNA"/>
</dbReference>
<reference evidence="12 13" key="1">
    <citation type="submission" date="2015-05" db="EMBL/GenBank/DDBJ databases">
        <title>Distinctive expansion of gene families associated with plant cell wall degradation and secondary metabolism in the genomes of grapevine trunk pathogens.</title>
        <authorList>
            <person name="Lawrence D.P."/>
            <person name="Travadon R."/>
            <person name="Rolshausen P.E."/>
            <person name="Baumgartner K."/>
        </authorList>
    </citation>
    <scope>NUCLEOTIDE SEQUENCE [LARGE SCALE GENOMIC DNA]</scope>
    <source>
        <strain evidence="12">UCRPC4</strain>
    </source>
</reference>
<feature type="domain" description="V-type proton ATPase subunit S1/VOA1 transmembrane" evidence="11">
    <location>
        <begin position="41"/>
        <end position="80"/>
    </location>
</feature>
<name>A0A0G2DXX6_PHACM</name>
<evidence type="ECO:0000256" key="10">
    <source>
        <dbReference type="SAM" id="Phobius"/>
    </source>
</evidence>
<evidence type="ECO:0000259" key="11">
    <source>
        <dbReference type="Pfam" id="PF20520"/>
    </source>
</evidence>
<keyword evidence="5" id="KW-0732">Signal</keyword>
<keyword evidence="4 10" id="KW-0812">Transmembrane</keyword>
<dbReference type="Proteomes" id="UP000053317">
    <property type="component" value="Unassembled WGS sequence"/>
</dbReference>
<comment type="similarity">
    <text evidence="2">Belongs to the BIG1 family.</text>
</comment>
<comment type="caution">
    <text evidence="12">The sequence shown here is derived from an EMBL/GenBank/DDBJ whole genome shotgun (WGS) entry which is preliminary data.</text>
</comment>
<dbReference type="InterPro" id="IPR037654">
    <property type="entry name" value="Big1"/>
</dbReference>
<comment type="subcellular location">
    <subcellularLocation>
        <location evidence="1">Endoplasmic reticulum membrane</location>
        <topology evidence="1">Single-pass type I membrane protein</topology>
    </subcellularLocation>
</comment>
<keyword evidence="8 10" id="KW-0472">Membrane</keyword>
<reference evidence="12 13" key="2">
    <citation type="submission" date="2015-05" db="EMBL/GenBank/DDBJ databases">
        <authorList>
            <person name="Morales-Cruz A."/>
            <person name="Amrine K.C."/>
            <person name="Cantu D."/>
        </authorList>
    </citation>
    <scope>NUCLEOTIDE SEQUENCE [LARGE SCALE GENOMIC DNA]</scope>
    <source>
        <strain evidence="12">UCRPC4</strain>
    </source>
</reference>
<keyword evidence="13" id="KW-1185">Reference proteome</keyword>
<keyword evidence="7 10" id="KW-1133">Transmembrane helix</keyword>
<evidence type="ECO:0000256" key="3">
    <source>
        <dbReference type="ARBA" id="ARBA00022089"/>
    </source>
</evidence>
<dbReference type="GO" id="GO:0009272">
    <property type="term" value="P:fungal-type cell wall biogenesis"/>
    <property type="evidence" value="ECO:0007669"/>
    <property type="project" value="TreeGrafter"/>
</dbReference>